<keyword evidence="7" id="KW-1278">Translocase</keyword>
<keyword evidence="7" id="KW-1003">Cell membrane</keyword>
<dbReference type="GO" id="GO:0048038">
    <property type="term" value="F:quinone binding"/>
    <property type="evidence" value="ECO:0007669"/>
    <property type="project" value="UniProtKB-KW"/>
</dbReference>
<sequence length="106" mass="11647">MFFHSIGLAHYLSFSSALMIIGLFGLISNRSSIISYIISLEIMFLAVNLMLVSISKYVANLQGQTLLIFTLCVTAAEISVILGLAIFHYKTHNTISSNSLNTLSEE</sequence>
<dbReference type="EMBL" id="CP029077">
    <property type="protein sequence ID" value="QED23704.1"/>
    <property type="molecule type" value="Genomic_DNA"/>
</dbReference>
<feature type="transmembrane region" description="Helical" evidence="7">
    <location>
        <begin position="66"/>
        <end position="89"/>
    </location>
</feature>
<feature type="transmembrane region" description="Helical" evidence="7">
    <location>
        <begin position="33"/>
        <end position="54"/>
    </location>
</feature>
<keyword evidence="6 7" id="KW-0472">Membrane</keyword>
<evidence type="ECO:0000256" key="5">
    <source>
        <dbReference type="ARBA" id="ARBA00022989"/>
    </source>
</evidence>
<dbReference type="PANTHER" id="PTHR11434:SF16">
    <property type="entry name" value="NADH-UBIQUINONE OXIDOREDUCTASE CHAIN 4L"/>
    <property type="match status" value="1"/>
</dbReference>
<keyword evidence="7" id="KW-0520">NAD</keyword>
<evidence type="ECO:0000256" key="3">
    <source>
        <dbReference type="ARBA" id="ARBA00022448"/>
    </source>
</evidence>
<proteinExistence type="inferred from homology"/>
<dbReference type="AlphaFoldDB" id="A0A5B8XI60"/>
<evidence type="ECO:0000256" key="7">
    <source>
        <dbReference type="HAMAP-Rule" id="MF_01456"/>
    </source>
</evidence>
<feature type="transmembrane region" description="Helical" evidence="7">
    <location>
        <begin position="7"/>
        <end position="27"/>
    </location>
</feature>
<comment type="similarity">
    <text evidence="2 7">Belongs to the complex I subunit 4L family.</text>
</comment>
<evidence type="ECO:0000256" key="2">
    <source>
        <dbReference type="ARBA" id="ARBA00010519"/>
    </source>
</evidence>
<gene>
    <name evidence="7" type="primary">nuoK</name>
    <name evidence="8" type="ORF">Deia_00917</name>
</gene>
<keyword evidence="4 7" id="KW-0812">Transmembrane</keyword>
<keyword evidence="7" id="KW-0874">Quinone</keyword>
<comment type="subunit">
    <text evidence="7">NDH-1 is composed of 14 different subunits. Subunits NuoA, H, J, K, L, M, N constitute the membrane sector of the complex.</text>
</comment>
<dbReference type="Pfam" id="PF00420">
    <property type="entry name" value="Oxidored_q2"/>
    <property type="match status" value="1"/>
</dbReference>
<dbReference type="Proteomes" id="UP000321934">
    <property type="component" value="Chromosome"/>
</dbReference>
<comment type="subcellular location">
    <subcellularLocation>
        <location evidence="7">Cell membrane</location>
        <topology evidence="7">Multi-pass membrane protein</topology>
    </subcellularLocation>
    <subcellularLocation>
        <location evidence="1">Membrane</location>
        <topology evidence="1">Multi-pass membrane protein</topology>
    </subcellularLocation>
</comment>
<protein>
    <recommendedName>
        <fullName evidence="7">NADH-quinone oxidoreductase subunit K</fullName>
        <ecNumber evidence="7">7.1.1.-</ecNumber>
    </recommendedName>
    <alternativeName>
        <fullName evidence="7">NADH dehydrogenase I subunit K</fullName>
    </alternativeName>
    <alternativeName>
        <fullName evidence="7">NDH-1 subunit K</fullName>
    </alternativeName>
</protein>
<evidence type="ECO:0000313" key="8">
    <source>
        <dbReference type="EMBL" id="QED23704.1"/>
    </source>
</evidence>
<dbReference type="GO" id="GO:0030964">
    <property type="term" value="C:NADH dehydrogenase complex"/>
    <property type="evidence" value="ECO:0007669"/>
    <property type="project" value="TreeGrafter"/>
</dbReference>
<dbReference type="Gene3D" id="1.10.287.3510">
    <property type="match status" value="1"/>
</dbReference>
<accession>A0A5B8XI60</accession>
<dbReference type="RefSeq" id="WP_146820995.1">
    <property type="nucleotide sequence ID" value="NZ_CP029077.1"/>
</dbReference>
<evidence type="ECO:0000256" key="4">
    <source>
        <dbReference type="ARBA" id="ARBA00022692"/>
    </source>
</evidence>
<evidence type="ECO:0000256" key="1">
    <source>
        <dbReference type="ARBA" id="ARBA00004141"/>
    </source>
</evidence>
<dbReference type="InterPro" id="IPR001133">
    <property type="entry name" value="NADH_UbQ_OxRdtase_chain4L/K"/>
</dbReference>
<dbReference type="InterPro" id="IPR039428">
    <property type="entry name" value="NUOK/Mnh_C1-like"/>
</dbReference>
<dbReference type="GO" id="GO:0005886">
    <property type="term" value="C:plasma membrane"/>
    <property type="evidence" value="ECO:0007669"/>
    <property type="project" value="UniProtKB-SubCell"/>
</dbReference>
<keyword evidence="3 7" id="KW-0813">Transport</keyword>
<organism evidence="8 9">
    <name type="scientific">Candidatus Deianiraea vastatrix</name>
    <dbReference type="NCBI Taxonomy" id="2163644"/>
    <lineage>
        <taxon>Bacteria</taxon>
        <taxon>Pseudomonadati</taxon>
        <taxon>Pseudomonadota</taxon>
        <taxon>Alphaproteobacteria</taxon>
        <taxon>Rickettsiales</taxon>
        <taxon>Candidatus Deianiraeaceae</taxon>
        <taxon>Candidatus Deianiraea</taxon>
    </lineage>
</organism>
<dbReference type="PANTHER" id="PTHR11434">
    <property type="entry name" value="NADH-UBIQUINONE OXIDOREDUCTASE SUBUNIT ND4L"/>
    <property type="match status" value="1"/>
</dbReference>
<name>A0A5B8XI60_9RICK</name>
<evidence type="ECO:0000313" key="9">
    <source>
        <dbReference type="Proteomes" id="UP000321934"/>
    </source>
</evidence>
<keyword evidence="7" id="KW-0830">Ubiquinone</keyword>
<dbReference type="OrthoDB" id="9811124at2"/>
<comment type="catalytic activity">
    <reaction evidence="7">
        <text>a quinone + NADH + 5 H(+)(in) = a quinol + NAD(+) + 4 H(+)(out)</text>
        <dbReference type="Rhea" id="RHEA:57888"/>
        <dbReference type="ChEBI" id="CHEBI:15378"/>
        <dbReference type="ChEBI" id="CHEBI:24646"/>
        <dbReference type="ChEBI" id="CHEBI:57540"/>
        <dbReference type="ChEBI" id="CHEBI:57945"/>
        <dbReference type="ChEBI" id="CHEBI:132124"/>
    </reaction>
</comment>
<keyword evidence="9" id="KW-1185">Reference proteome</keyword>
<comment type="function">
    <text evidence="7">NDH-1 shuttles electrons from NADH, via FMN and iron-sulfur (Fe-S) centers, to quinones in the respiratory chain. The immediate electron acceptor for the enzyme in this species is believed to be ubiquinone. Couples the redox reaction to proton translocation (for every two electrons transferred, four hydrogen ions are translocated across the cytoplasmic membrane), and thus conserves the redox energy in a proton gradient.</text>
</comment>
<reference evidence="8 9" key="1">
    <citation type="journal article" date="2019" name="ISME J.">
        <title>Deianiraea, an extracellular bacterium associated with the ciliate Paramecium, suggests an alternative scenario for the evolution of Rickettsiales.</title>
        <authorList>
            <person name="Castelli M."/>
            <person name="Sabaneyeva E."/>
            <person name="Lanzoni O."/>
            <person name="Lebedeva N."/>
            <person name="Floriano A.M."/>
            <person name="Gaiarsa S."/>
            <person name="Benken K."/>
            <person name="Modeo L."/>
            <person name="Bandi C."/>
            <person name="Potekhin A."/>
            <person name="Sassera D."/>
            <person name="Petroni G."/>
        </authorList>
    </citation>
    <scope>NUCLEOTIDE SEQUENCE [LARGE SCALE GENOMIC DNA]</scope>
    <source>
        <strain evidence="8">CyL4-1</strain>
    </source>
</reference>
<evidence type="ECO:0000256" key="6">
    <source>
        <dbReference type="ARBA" id="ARBA00023136"/>
    </source>
</evidence>
<dbReference type="EC" id="7.1.1.-" evidence="7"/>
<dbReference type="HAMAP" id="MF_01456">
    <property type="entry name" value="NDH1_NuoK"/>
    <property type="match status" value="1"/>
</dbReference>
<dbReference type="NCBIfam" id="NF004320">
    <property type="entry name" value="PRK05715.1-2"/>
    <property type="match status" value="1"/>
</dbReference>
<keyword evidence="5 7" id="KW-1133">Transmembrane helix</keyword>
<dbReference type="GO" id="GO:0042773">
    <property type="term" value="P:ATP synthesis coupled electron transport"/>
    <property type="evidence" value="ECO:0007669"/>
    <property type="project" value="InterPro"/>
</dbReference>
<dbReference type="GO" id="GO:0050136">
    <property type="term" value="F:NADH dehydrogenase (quinone) (non-electrogenic) activity"/>
    <property type="evidence" value="ECO:0007669"/>
    <property type="project" value="UniProtKB-UniRule"/>
</dbReference>